<dbReference type="RefSeq" id="WP_366922955.1">
    <property type="nucleotide sequence ID" value="NZ_CP121694.1"/>
</dbReference>
<organism evidence="4 5">
    <name type="scientific">Metallumcola ferriviriculae</name>
    <dbReference type="NCBI Taxonomy" id="3039180"/>
    <lineage>
        <taxon>Bacteria</taxon>
        <taxon>Bacillati</taxon>
        <taxon>Bacillota</taxon>
        <taxon>Clostridia</taxon>
        <taxon>Neomoorellales</taxon>
        <taxon>Desulfitibacteraceae</taxon>
        <taxon>Metallumcola</taxon>
    </lineage>
</organism>
<evidence type="ECO:0000313" key="5">
    <source>
        <dbReference type="Proteomes" id="UP001329915"/>
    </source>
</evidence>
<dbReference type="InterPro" id="IPR007210">
    <property type="entry name" value="ABC_Gly_betaine_transp_sub-bd"/>
</dbReference>
<feature type="domain" description="ABC-type glycine betaine transport system substrate-binding" evidence="3">
    <location>
        <begin position="54"/>
        <end position="304"/>
    </location>
</feature>
<dbReference type="GO" id="GO:0042597">
    <property type="term" value="C:periplasmic space"/>
    <property type="evidence" value="ECO:0007669"/>
    <property type="project" value="InterPro"/>
</dbReference>
<evidence type="ECO:0000259" key="3">
    <source>
        <dbReference type="Pfam" id="PF04069"/>
    </source>
</evidence>
<dbReference type="KEGG" id="dbc:MFMK1_003438"/>
<dbReference type="Proteomes" id="UP001329915">
    <property type="component" value="Chromosome"/>
</dbReference>
<dbReference type="CDD" id="cd13640">
    <property type="entry name" value="PBP2_ChoX"/>
    <property type="match status" value="1"/>
</dbReference>
<dbReference type="Pfam" id="PF04069">
    <property type="entry name" value="OpuAC"/>
    <property type="match status" value="1"/>
</dbReference>
<proteinExistence type="predicted"/>
<name>A0AAU0URW9_9FIRM</name>
<feature type="compositionally biased region" description="Basic and acidic residues" evidence="1">
    <location>
        <begin position="29"/>
        <end position="47"/>
    </location>
</feature>
<dbReference type="Gene3D" id="3.40.190.100">
    <property type="entry name" value="Glycine betaine-binding periplasmic protein, domain 2"/>
    <property type="match status" value="1"/>
</dbReference>
<evidence type="ECO:0000256" key="1">
    <source>
        <dbReference type="SAM" id="MobiDB-lite"/>
    </source>
</evidence>
<keyword evidence="5" id="KW-1185">Reference proteome</keyword>
<feature type="chain" id="PRO_5043569249" evidence="2">
    <location>
        <begin position="17"/>
        <end position="333"/>
    </location>
</feature>
<feature type="region of interest" description="Disordered" evidence="1">
    <location>
        <begin position="21"/>
        <end position="48"/>
    </location>
</feature>
<dbReference type="EMBL" id="CP121694">
    <property type="protein sequence ID" value="WRO23575.1"/>
    <property type="molecule type" value="Genomic_DNA"/>
</dbReference>
<reference evidence="4 5" key="1">
    <citation type="submission" date="2023-04" db="EMBL/GenBank/DDBJ databases">
        <authorList>
            <person name="Hsu D."/>
        </authorList>
    </citation>
    <scope>NUCLEOTIDE SEQUENCE [LARGE SCALE GENOMIC DNA]</scope>
    <source>
        <strain evidence="4 5">MK1</strain>
    </source>
</reference>
<dbReference type="SUPFAM" id="SSF53850">
    <property type="entry name" value="Periplasmic binding protein-like II"/>
    <property type="match status" value="1"/>
</dbReference>
<feature type="signal peptide" evidence="2">
    <location>
        <begin position="1"/>
        <end position="16"/>
    </location>
</feature>
<accession>A0AAU0URW9</accession>
<evidence type="ECO:0000313" key="4">
    <source>
        <dbReference type="EMBL" id="WRO23575.1"/>
    </source>
</evidence>
<dbReference type="Gene3D" id="3.40.190.10">
    <property type="entry name" value="Periplasmic binding protein-like II"/>
    <property type="match status" value="1"/>
</dbReference>
<dbReference type="GO" id="GO:0033265">
    <property type="term" value="F:choline binding"/>
    <property type="evidence" value="ECO:0007669"/>
    <property type="project" value="InterPro"/>
</dbReference>
<keyword evidence="2" id="KW-0732">Signal</keyword>
<dbReference type="GO" id="GO:0043190">
    <property type="term" value="C:ATP-binding cassette (ABC) transporter complex"/>
    <property type="evidence" value="ECO:0007669"/>
    <property type="project" value="InterPro"/>
</dbReference>
<sequence>MILCLVLLVAAGAVVSGCTNQTQQQDTAGKNEDAQKDDADTPKEGDTKVQVGDKNINLGMVEWPGVTQKTYILKEVLDKLGYDVEINTYTVPLVIQGLSTGDIDAFAGTWFETFGEALQKKIDNGSIKVTSIQLEDALYKPAVPTYVFEAGVKSMADLNKYADKFNHKYYGIEPGNDGNQIMIDAVNNDTYNLGDWEVVESSTSGMLLQAKKLTDKKEWIVFSAWKPHWMNVVYDIKYLDDPEGLWGEAAKVGTISSADFPEEHPNVNKFLEQFTITSDIQSAWILEYAKNERDPKEVATEWVSNNLDLVSQWLDGVVTVDGKDAQNVIKESY</sequence>
<dbReference type="AlphaFoldDB" id="A0AAU0URW9"/>
<dbReference type="GO" id="GO:0015871">
    <property type="term" value="P:choline transport"/>
    <property type="evidence" value="ECO:0007669"/>
    <property type="project" value="InterPro"/>
</dbReference>
<dbReference type="GO" id="GO:0022857">
    <property type="term" value="F:transmembrane transporter activity"/>
    <property type="evidence" value="ECO:0007669"/>
    <property type="project" value="InterPro"/>
</dbReference>
<gene>
    <name evidence="4" type="ORF">MFMK1_003438</name>
</gene>
<dbReference type="InterPro" id="IPR017783">
    <property type="entry name" value="ABC_choline_sub-bd"/>
</dbReference>
<protein>
    <submittedName>
        <fullName evidence="4">ABC transporter substrate-binding protein</fullName>
    </submittedName>
</protein>
<evidence type="ECO:0000256" key="2">
    <source>
        <dbReference type="SAM" id="SignalP"/>
    </source>
</evidence>